<accession>M2UCZ8</accession>
<dbReference type="SUPFAM" id="SSF57850">
    <property type="entry name" value="RING/U-box"/>
    <property type="match status" value="1"/>
</dbReference>
<reference evidence="2 4" key="1">
    <citation type="journal article" date="2012" name="PLoS Pathog.">
        <title>Diverse lifestyles and strategies of plant pathogenesis encoded in the genomes of eighteen Dothideomycetes fungi.</title>
        <authorList>
            <person name="Ohm R.A."/>
            <person name="Feau N."/>
            <person name="Henrissat B."/>
            <person name="Schoch C.L."/>
            <person name="Horwitz B.A."/>
            <person name="Barry K.W."/>
            <person name="Condon B.J."/>
            <person name="Copeland A.C."/>
            <person name="Dhillon B."/>
            <person name="Glaser F."/>
            <person name="Hesse C.N."/>
            <person name="Kosti I."/>
            <person name="LaButti K."/>
            <person name="Lindquist E.A."/>
            <person name="Lucas S."/>
            <person name="Salamov A.A."/>
            <person name="Bradshaw R.E."/>
            <person name="Ciuffetti L."/>
            <person name="Hamelin R.C."/>
            <person name="Kema G.H.J."/>
            <person name="Lawrence C."/>
            <person name="Scott J.A."/>
            <person name="Spatafora J.W."/>
            <person name="Turgeon B.G."/>
            <person name="de Wit P.J.G.M."/>
            <person name="Zhong S."/>
            <person name="Goodwin S.B."/>
            <person name="Grigoriev I.V."/>
        </authorList>
    </citation>
    <scope>NUCLEOTIDE SEQUENCE [LARGE SCALE GENOMIC DNA]</scope>
    <source>
        <strain evidence="2">C5</strain>
        <strain evidence="4">C5 / ATCC 48332 / race O</strain>
    </source>
</reference>
<dbReference type="GO" id="GO:0003723">
    <property type="term" value="F:RNA binding"/>
    <property type="evidence" value="ECO:0007669"/>
    <property type="project" value="InterPro"/>
</dbReference>
<keyword evidence="4" id="KW-1185">Reference proteome</keyword>
<dbReference type="AlphaFoldDB" id="M2UCZ8"/>
<feature type="compositionally biased region" description="Basic and acidic residues" evidence="1">
    <location>
        <begin position="792"/>
        <end position="838"/>
    </location>
</feature>
<reference evidence="2" key="2">
    <citation type="submission" date="2012-06" db="EMBL/GenBank/DDBJ databases">
        <title>Comparative genome structure, secondary metabolite and effector coding capacity across Cochliobolus pathogens.</title>
        <authorList>
            <consortium name="US DOE Joint Genome Institute (JGI-PGF)"/>
            <person name="Condon B.J."/>
            <person name="Leng Y."/>
            <person name="Wu D."/>
            <person name="Bushley K.E."/>
            <person name="Ohm R.A."/>
            <person name="Otillar R."/>
            <person name="Martin J."/>
            <person name="Schackwitz W."/>
            <person name="Grimwood J."/>
            <person name="MohdZainudin N."/>
            <person name="Xue C."/>
            <person name="Wang R."/>
            <person name="Dhillon B."/>
            <person name="Tu Z.J."/>
            <person name="Steffenson B.J."/>
            <person name="Salamov A."/>
            <person name="Sun H."/>
            <person name="Lowry S."/>
            <person name="LaButti K."/>
            <person name="Han J."/>
            <person name="Copeland A."/>
            <person name="Lindquist E."/>
            <person name="Lucas S."/>
            <person name="Barry K."/>
            <person name="Schmutz J."/>
            <person name="Baker S."/>
            <person name="Grigoriev I.V."/>
            <person name="Zhong S."/>
            <person name="Turgeon B.G."/>
        </authorList>
    </citation>
    <scope>NUCLEOTIDE SEQUENCE</scope>
    <source>
        <strain evidence="2">C5</strain>
    </source>
</reference>
<dbReference type="EMBL" id="KB445587">
    <property type="protein sequence ID" value="EMD85843.1"/>
    <property type="molecule type" value="Genomic_DNA"/>
</dbReference>
<organism evidence="2 4">
    <name type="scientific">Cochliobolus heterostrophus (strain C5 / ATCC 48332 / race O)</name>
    <name type="common">Southern corn leaf blight fungus</name>
    <name type="synonym">Bipolaris maydis</name>
    <dbReference type="NCBI Taxonomy" id="701091"/>
    <lineage>
        <taxon>Eukaryota</taxon>
        <taxon>Fungi</taxon>
        <taxon>Dikarya</taxon>
        <taxon>Ascomycota</taxon>
        <taxon>Pezizomycotina</taxon>
        <taxon>Dothideomycetes</taxon>
        <taxon>Pleosporomycetidae</taxon>
        <taxon>Pleosporales</taxon>
        <taxon>Pleosporineae</taxon>
        <taxon>Pleosporaceae</taxon>
        <taxon>Bipolaris</taxon>
    </lineage>
</organism>
<feature type="region of interest" description="Disordered" evidence="1">
    <location>
        <begin position="563"/>
        <end position="1113"/>
    </location>
</feature>
<sequence length="1113" mass="123069">MANSAADPKAAPLADELKDLALSLPTSAFPKNFFCALCNQLAFDSYKLICCAKSVCSSCQANLQFPTTCPSCDHSPLEADSCAINKSLRNTMRVWLQKQKKKEEAKAAAQAATPPVEATPAAPEVQPVSESIGKPVDSIEEPPKAEDNVAEEAAGSVGNAEETVQRAGSASAQLNEVGNQCLSCCSRVGILGSASQNISKSTEPAAADGSTEEPSNTPGVNGMTGTNPMMNNMQGQMGFGFPAQGGFNNGMGWNGMPNMMANGNWNGMNPMDFNSMNGMYGNFGGNMGMNDMSAMNMMQYGGGFGNGWNGMGGGYGNFSGPNQMGGYNQSGAYPEMMNQFPKNNFPNQNQNRFHANQGGAHAQRNNRNGSQGGFGPGFQGANTRPTSHGGPSENRDGQSPDGNANTATEAKAEGEQDKASTEPTEEGKENSESAAVSVEALNHGAGSGLHASQAAANNTDDTGESAKEPAQDDGLKPIQTVDTGGADMQDYDQSMMGNGMGMPYAAGMMNQFPAQHMNAPFDPSMNMNMNMNMGYNGNFGPRGGFNSGAYGAATVLTGQPTEPIGVGVKGAPTGPRAMREGRPNTGFSSRVNSGRYAQAPPPPPPKSVASTKEVAPISPQRRVRSKSPLRDESMRVKERSPTRSRSRSRARDEDRDEHRERSRSADRHSRRDDRARSLTPSEDDHDSRKERKHHRSSRHDDREQEHDDRYRDERSSRGDRTRSASADSKYRSSRRDKDKHRSSRSHRERSREHRRRYRSRSPRNEDKYDDDDAYPNGEKDSDGNSRRRHRSREKDRHRDRSRDRSRDKERERDRKDRKERERDYDYDREKDRSRDKDKERRRRRDRDAEEEERDYEDDKYRSSRRSRKDRDRERRDDDRDRKDRPSATEKEEDVVGQMMKKRVVSPPLNAPTGPSANGFSIKGRSKNAMAPPTQPPSGPRAFQPPKGPAADRNKDRSSDSRDHRRRNSVSSVSTPPTGPSAKEKETTQDHYAAERERNARERDSRDRVEKPSSKSLHSRISSTSSRPALSTKRSRDDLDDEPCVPKGPKADIKPPTGPASHRDKRRKSGAIGDDNIANLFTAGLRKNAKARRGGVRTEGDVEREMMERERERR</sequence>
<name>M2UCZ8_COCH5</name>
<reference evidence="4" key="3">
    <citation type="journal article" date="2013" name="PLoS Genet.">
        <title>Comparative genome structure, secondary metabolite, and effector coding capacity across Cochliobolus pathogens.</title>
        <authorList>
            <person name="Condon B.J."/>
            <person name="Leng Y."/>
            <person name="Wu D."/>
            <person name="Bushley K.E."/>
            <person name="Ohm R.A."/>
            <person name="Otillar R."/>
            <person name="Martin J."/>
            <person name="Schackwitz W."/>
            <person name="Grimwood J."/>
            <person name="MohdZainudin N."/>
            <person name="Xue C."/>
            <person name="Wang R."/>
            <person name="Manning V.A."/>
            <person name="Dhillon B."/>
            <person name="Tu Z.J."/>
            <person name="Steffenson B.J."/>
            <person name="Salamov A."/>
            <person name="Sun H."/>
            <person name="Lowry S."/>
            <person name="LaButti K."/>
            <person name="Han J."/>
            <person name="Copeland A."/>
            <person name="Lindquist E."/>
            <person name="Barry K."/>
            <person name="Schmutz J."/>
            <person name="Baker S.E."/>
            <person name="Ciuffetti L.M."/>
            <person name="Grigoriev I.V."/>
            <person name="Zhong S."/>
            <person name="Turgeon B.G."/>
        </authorList>
    </citation>
    <scope>NUCLEOTIDE SEQUENCE [LARGE SCALE GENOMIC DNA]</scope>
    <source>
        <strain evidence="4">C5 / ATCC 48332 / race O</strain>
    </source>
</reference>
<proteinExistence type="predicted"/>
<dbReference type="OrthoDB" id="106784at2759"/>
<feature type="compositionally biased region" description="Low complexity" evidence="1">
    <location>
        <begin position="1013"/>
        <end position="1031"/>
    </location>
</feature>
<feature type="region of interest" description="Disordered" evidence="1">
    <location>
        <begin position="197"/>
        <end position="225"/>
    </location>
</feature>
<dbReference type="eggNOG" id="ENOG502QYB8">
    <property type="taxonomic scope" value="Eukaryota"/>
</dbReference>
<dbReference type="InterPro" id="IPR032922">
    <property type="entry name" value="SON"/>
</dbReference>
<feature type="compositionally biased region" description="Low complexity" evidence="1">
    <location>
        <begin position="338"/>
        <end position="351"/>
    </location>
</feature>
<feature type="compositionally biased region" description="Basic and acidic residues" evidence="1">
    <location>
        <begin position="949"/>
        <end position="962"/>
    </location>
</feature>
<dbReference type="STRING" id="701091.M2UCZ8"/>
<feature type="compositionally biased region" description="Basic and acidic residues" evidence="1">
    <location>
        <begin position="1095"/>
        <end position="1113"/>
    </location>
</feature>
<dbReference type="OMA" id="QYMIVEN"/>
<dbReference type="Proteomes" id="UP000016936">
    <property type="component" value="Unassembled WGS sequence"/>
</dbReference>
<dbReference type="GO" id="GO:0051726">
    <property type="term" value="P:regulation of cell cycle"/>
    <property type="evidence" value="ECO:0007669"/>
    <property type="project" value="InterPro"/>
</dbReference>
<feature type="compositionally biased region" description="Basic residues" evidence="1">
    <location>
        <begin position="737"/>
        <end position="761"/>
    </location>
</feature>
<feature type="compositionally biased region" description="Basic and acidic residues" evidence="1">
    <location>
        <begin position="410"/>
        <end position="431"/>
    </location>
</feature>
<feature type="compositionally biased region" description="Basic and acidic residues" evidence="1">
    <location>
        <begin position="981"/>
        <end position="1012"/>
    </location>
</feature>
<dbReference type="Gene3D" id="3.30.40.10">
    <property type="entry name" value="Zinc/RING finger domain, C3HC4 (zinc finger)"/>
    <property type="match status" value="1"/>
</dbReference>
<evidence type="ECO:0000313" key="2">
    <source>
        <dbReference type="EMBL" id="EMD85843.1"/>
    </source>
</evidence>
<feature type="compositionally biased region" description="Low complexity" evidence="1">
    <location>
        <begin position="107"/>
        <end position="127"/>
    </location>
</feature>
<feature type="compositionally biased region" description="Basic and acidic residues" evidence="1">
    <location>
        <begin position="628"/>
        <end position="641"/>
    </location>
</feature>
<feature type="compositionally biased region" description="Basic and acidic residues" evidence="1">
    <location>
        <begin position="868"/>
        <end position="889"/>
    </location>
</feature>
<dbReference type="GO" id="GO:0043484">
    <property type="term" value="P:regulation of RNA splicing"/>
    <property type="evidence" value="ECO:0007669"/>
    <property type="project" value="InterPro"/>
</dbReference>
<feature type="compositionally biased region" description="Basic and acidic residues" evidence="1">
    <location>
        <begin position="698"/>
        <end position="736"/>
    </location>
</feature>
<feature type="region of interest" description="Disordered" evidence="1">
    <location>
        <begin position="329"/>
        <end position="490"/>
    </location>
</feature>
<dbReference type="PANTHER" id="PTHR46528">
    <property type="entry name" value="PROTEIN SON"/>
    <property type="match status" value="1"/>
</dbReference>
<dbReference type="PANTHER" id="PTHR46528:SF1">
    <property type="entry name" value="PROTEIN SON"/>
    <property type="match status" value="1"/>
</dbReference>
<dbReference type="EMBL" id="KB445574">
    <property type="protein sequence ID" value="EMD92713.1"/>
    <property type="molecule type" value="Genomic_DNA"/>
</dbReference>
<feature type="region of interest" description="Disordered" evidence="1">
    <location>
        <begin position="105"/>
        <end position="164"/>
    </location>
</feature>
<feature type="compositionally biased region" description="Basic and acidic residues" evidence="1">
    <location>
        <begin position="464"/>
        <end position="475"/>
    </location>
</feature>
<evidence type="ECO:0000313" key="4">
    <source>
        <dbReference type="Proteomes" id="UP000016936"/>
    </source>
</evidence>
<feature type="compositionally biased region" description="Basic and acidic residues" evidence="1">
    <location>
        <begin position="649"/>
        <end position="676"/>
    </location>
</feature>
<evidence type="ECO:0008006" key="5">
    <source>
        <dbReference type="Google" id="ProtNLM"/>
    </source>
</evidence>
<dbReference type="InterPro" id="IPR013083">
    <property type="entry name" value="Znf_RING/FYVE/PHD"/>
</dbReference>
<evidence type="ECO:0000256" key="1">
    <source>
        <dbReference type="SAM" id="MobiDB-lite"/>
    </source>
</evidence>
<gene>
    <name evidence="3" type="ORF">COCHEDRAFT_1098432</name>
    <name evidence="2" type="ORF">COCHEDRAFT_1118153</name>
</gene>
<dbReference type="HOGENOM" id="CLU_297922_0_0_1"/>
<evidence type="ECO:0000313" key="3">
    <source>
        <dbReference type="EMBL" id="EMD92713.1"/>
    </source>
</evidence>
<protein>
    <recommendedName>
        <fullName evidence="5">RING-type domain-containing protein</fullName>
    </recommendedName>
</protein>